<proteinExistence type="predicted"/>
<evidence type="ECO:0000313" key="4">
    <source>
        <dbReference type="Proteomes" id="UP000217790"/>
    </source>
</evidence>
<sequence length="263" mass="27704">MSSCYFVLFLISTGSAFQISAPRFVESKATVTVVWNRNDGDPDNSVFARRLLPAEVGDELSECPGSLSSGTIDVEFPVPQATYLIEIRTPQPEFRLLAESDTIFTETDPSDSDTSAESATASTSTSVSISSTVPVPSSSTIRNVQPPTSSTTISRSGLQPISTSSTLVTAFAIVATTNSFSSLSTTPSSPVAQSPVAQEPVDTSTSNQITSVSTNTPSSTHVITSTSAVNTHPFFSSDHSTRTTRCYMSSTVLIPLLTSFTAS</sequence>
<dbReference type="InParanoid" id="A0A2H3D1P7"/>
<dbReference type="Proteomes" id="UP000217790">
    <property type="component" value="Unassembled WGS sequence"/>
</dbReference>
<dbReference type="EMBL" id="KZ293669">
    <property type="protein sequence ID" value="PBK89219.1"/>
    <property type="molecule type" value="Genomic_DNA"/>
</dbReference>
<evidence type="ECO:0000313" key="3">
    <source>
        <dbReference type="EMBL" id="PBK89219.1"/>
    </source>
</evidence>
<gene>
    <name evidence="3" type="ORF">ARMGADRAFT_335015</name>
</gene>
<dbReference type="AlphaFoldDB" id="A0A2H3D1P7"/>
<feature type="compositionally biased region" description="Polar residues" evidence="1">
    <location>
        <begin position="142"/>
        <end position="159"/>
    </location>
</feature>
<keyword evidence="4" id="KW-1185">Reference proteome</keyword>
<reference evidence="4" key="1">
    <citation type="journal article" date="2017" name="Nat. Ecol. Evol.">
        <title>Genome expansion and lineage-specific genetic innovations in the forest pathogenic fungi Armillaria.</title>
        <authorList>
            <person name="Sipos G."/>
            <person name="Prasanna A.N."/>
            <person name="Walter M.C."/>
            <person name="O'Connor E."/>
            <person name="Balint B."/>
            <person name="Krizsan K."/>
            <person name="Kiss B."/>
            <person name="Hess J."/>
            <person name="Varga T."/>
            <person name="Slot J."/>
            <person name="Riley R."/>
            <person name="Boka B."/>
            <person name="Rigling D."/>
            <person name="Barry K."/>
            <person name="Lee J."/>
            <person name="Mihaltcheva S."/>
            <person name="LaButti K."/>
            <person name="Lipzen A."/>
            <person name="Waldron R."/>
            <person name="Moloney N.M."/>
            <person name="Sperisen C."/>
            <person name="Kredics L."/>
            <person name="Vagvoelgyi C."/>
            <person name="Patrignani A."/>
            <person name="Fitzpatrick D."/>
            <person name="Nagy I."/>
            <person name="Doyle S."/>
            <person name="Anderson J.B."/>
            <person name="Grigoriev I.V."/>
            <person name="Gueldener U."/>
            <person name="Muensterkoetter M."/>
            <person name="Nagy L.G."/>
        </authorList>
    </citation>
    <scope>NUCLEOTIDE SEQUENCE [LARGE SCALE GENOMIC DNA]</scope>
    <source>
        <strain evidence="4">Ar21-2</strain>
    </source>
</reference>
<protein>
    <recommendedName>
        <fullName evidence="5">Fibronectin type-III domain-containing protein</fullName>
    </recommendedName>
</protein>
<organism evidence="3 4">
    <name type="scientific">Armillaria gallica</name>
    <name type="common">Bulbous honey fungus</name>
    <name type="synonym">Armillaria bulbosa</name>
    <dbReference type="NCBI Taxonomy" id="47427"/>
    <lineage>
        <taxon>Eukaryota</taxon>
        <taxon>Fungi</taxon>
        <taxon>Dikarya</taxon>
        <taxon>Basidiomycota</taxon>
        <taxon>Agaricomycotina</taxon>
        <taxon>Agaricomycetes</taxon>
        <taxon>Agaricomycetidae</taxon>
        <taxon>Agaricales</taxon>
        <taxon>Marasmiineae</taxon>
        <taxon>Physalacriaceae</taxon>
        <taxon>Armillaria</taxon>
    </lineage>
</organism>
<feature type="compositionally biased region" description="Low complexity" evidence="1">
    <location>
        <begin position="112"/>
        <end position="141"/>
    </location>
</feature>
<evidence type="ECO:0000256" key="2">
    <source>
        <dbReference type="SAM" id="SignalP"/>
    </source>
</evidence>
<dbReference type="OrthoDB" id="3003265at2759"/>
<dbReference type="STRING" id="47427.A0A2H3D1P7"/>
<feature type="region of interest" description="Disordered" evidence="1">
    <location>
        <begin position="105"/>
        <end position="159"/>
    </location>
</feature>
<name>A0A2H3D1P7_ARMGA</name>
<accession>A0A2H3D1P7</accession>
<evidence type="ECO:0000256" key="1">
    <source>
        <dbReference type="SAM" id="MobiDB-lite"/>
    </source>
</evidence>
<feature type="compositionally biased region" description="Polar residues" evidence="1">
    <location>
        <begin position="190"/>
        <end position="218"/>
    </location>
</feature>
<feature type="signal peptide" evidence="2">
    <location>
        <begin position="1"/>
        <end position="16"/>
    </location>
</feature>
<evidence type="ECO:0008006" key="5">
    <source>
        <dbReference type="Google" id="ProtNLM"/>
    </source>
</evidence>
<feature type="region of interest" description="Disordered" evidence="1">
    <location>
        <begin position="182"/>
        <end position="218"/>
    </location>
</feature>
<feature type="chain" id="PRO_5013742806" description="Fibronectin type-III domain-containing protein" evidence="2">
    <location>
        <begin position="17"/>
        <end position="263"/>
    </location>
</feature>
<keyword evidence="2" id="KW-0732">Signal</keyword>